<dbReference type="PROSITE" id="PS50943">
    <property type="entry name" value="HTH_CROC1"/>
    <property type="match status" value="1"/>
</dbReference>
<proteinExistence type="predicted"/>
<keyword evidence="1" id="KW-0805">Transcription regulation</keyword>
<dbReference type="InterPro" id="IPR050807">
    <property type="entry name" value="TransReg_Diox_bact_type"/>
</dbReference>
<organism evidence="5">
    <name type="scientific">hot springs metagenome</name>
    <dbReference type="NCBI Taxonomy" id="433727"/>
    <lineage>
        <taxon>unclassified sequences</taxon>
        <taxon>metagenomes</taxon>
        <taxon>ecological metagenomes</taxon>
    </lineage>
</organism>
<keyword evidence="3" id="KW-0804">Transcription</keyword>
<comment type="caution">
    <text evidence="5">The sequence shown here is derived from an EMBL/GenBank/DDBJ whole genome shotgun (WGS) entry which is preliminary data.</text>
</comment>
<evidence type="ECO:0000256" key="2">
    <source>
        <dbReference type="ARBA" id="ARBA00023125"/>
    </source>
</evidence>
<keyword evidence="2" id="KW-0238">DNA-binding</keyword>
<name>A0A5J4L7D9_9ZZZZ</name>
<dbReference type="InterPro" id="IPR010982">
    <property type="entry name" value="Lambda_DNA-bd_dom_sf"/>
</dbReference>
<sequence>MKTTKELLGARIKELRKAKRLSQEQLSEKINIDPKHLSRIEVGKSYPSLDTLEKIAMALDVEIKELFEFIHHTTTKELNKNINKLLKKTDDEGLRLILKIVRAIVC</sequence>
<dbReference type="PANTHER" id="PTHR46797">
    <property type="entry name" value="HTH-TYPE TRANSCRIPTIONAL REGULATOR"/>
    <property type="match status" value="1"/>
</dbReference>
<dbReference type="SMART" id="SM00530">
    <property type="entry name" value="HTH_XRE"/>
    <property type="match status" value="1"/>
</dbReference>
<dbReference type="CDD" id="cd00093">
    <property type="entry name" value="HTH_XRE"/>
    <property type="match status" value="1"/>
</dbReference>
<evidence type="ECO:0000256" key="3">
    <source>
        <dbReference type="ARBA" id="ARBA00023163"/>
    </source>
</evidence>
<dbReference type="GO" id="GO:0003677">
    <property type="term" value="F:DNA binding"/>
    <property type="evidence" value="ECO:0007669"/>
    <property type="project" value="UniProtKB-KW"/>
</dbReference>
<evidence type="ECO:0000256" key="1">
    <source>
        <dbReference type="ARBA" id="ARBA00023015"/>
    </source>
</evidence>
<protein>
    <submittedName>
        <fullName evidence="5">XRE family transcriptional regulator</fullName>
    </submittedName>
</protein>
<feature type="domain" description="HTH cro/C1-type" evidence="4">
    <location>
        <begin position="12"/>
        <end position="66"/>
    </location>
</feature>
<evidence type="ECO:0000259" key="4">
    <source>
        <dbReference type="PROSITE" id="PS50943"/>
    </source>
</evidence>
<dbReference type="PANTHER" id="PTHR46797:SF23">
    <property type="entry name" value="HTH-TYPE TRANSCRIPTIONAL REGULATOR SUTR"/>
    <property type="match status" value="1"/>
</dbReference>
<dbReference type="AlphaFoldDB" id="A0A5J4L7D9"/>
<dbReference type="GO" id="GO:0003700">
    <property type="term" value="F:DNA-binding transcription factor activity"/>
    <property type="evidence" value="ECO:0007669"/>
    <property type="project" value="TreeGrafter"/>
</dbReference>
<dbReference type="SUPFAM" id="SSF47413">
    <property type="entry name" value="lambda repressor-like DNA-binding domains"/>
    <property type="match status" value="1"/>
</dbReference>
<dbReference type="EMBL" id="BLAB01000001">
    <property type="protein sequence ID" value="GER94820.1"/>
    <property type="molecule type" value="Genomic_DNA"/>
</dbReference>
<dbReference type="Gene3D" id="1.10.260.40">
    <property type="entry name" value="lambda repressor-like DNA-binding domains"/>
    <property type="match status" value="1"/>
</dbReference>
<dbReference type="GO" id="GO:0005829">
    <property type="term" value="C:cytosol"/>
    <property type="evidence" value="ECO:0007669"/>
    <property type="project" value="TreeGrafter"/>
</dbReference>
<dbReference type="Pfam" id="PF01381">
    <property type="entry name" value="HTH_3"/>
    <property type="match status" value="1"/>
</dbReference>
<dbReference type="InterPro" id="IPR001387">
    <property type="entry name" value="Cro/C1-type_HTH"/>
</dbReference>
<accession>A0A5J4L7D9</accession>
<evidence type="ECO:0000313" key="5">
    <source>
        <dbReference type="EMBL" id="GER94820.1"/>
    </source>
</evidence>
<gene>
    <name evidence="5" type="ORF">A45J_2585</name>
</gene>
<reference evidence="5" key="1">
    <citation type="submission" date="2019-10" db="EMBL/GenBank/DDBJ databases">
        <title>Metagenomic sequencing of thiosulfate-disproportionating enrichment culture.</title>
        <authorList>
            <person name="Umezawa K."/>
            <person name="Kojima H."/>
            <person name="Fukui M."/>
        </authorList>
    </citation>
    <scope>NUCLEOTIDE SEQUENCE</scope>
    <source>
        <strain evidence="5">45J</strain>
    </source>
</reference>